<dbReference type="InterPro" id="IPR045886">
    <property type="entry name" value="ThiF/MoeB/HesA"/>
</dbReference>
<keyword evidence="4" id="KW-0833">Ubl conjugation pathway</keyword>
<dbReference type="Pfam" id="PF00899">
    <property type="entry name" value="ThiF"/>
    <property type="match status" value="1"/>
</dbReference>
<comment type="subcellular location">
    <subcellularLocation>
        <location evidence="1">Nucleus</location>
    </subcellularLocation>
</comment>
<comment type="similarity">
    <text evidence="3">Belongs to the ubiquitin-activating E1 family.</text>
</comment>
<dbReference type="EMBL" id="JBBBZM010000038">
    <property type="protein sequence ID" value="KAL0637140.1"/>
    <property type="molecule type" value="Genomic_DNA"/>
</dbReference>
<protein>
    <recommendedName>
        <fullName evidence="6">Ubiquitin-like 1-activating enzyme E1A</fullName>
    </recommendedName>
</protein>
<evidence type="ECO:0000256" key="1">
    <source>
        <dbReference type="ARBA" id="ARBA00004123"/>
    </source>
</evidence>
<dbReference type="InterPro" id="IPR000011">
    <property type="entry name" value="UBQ/SUMO-activ_enz_E1-like"/>
</dbReference>
<name>A0ABR3GMJ2_9PEZI</name>
<accession>A0ABR3GMJ2</accession>
<dbReference type="Proteomes" id="UP001447188">
    <property type="component" value="Unassembled WGS sequence"/>
</dbReference>
<dbReference type="PANTHER" id="PTHR10953:SF162">
    <property type="entry name" value="SUMO-ACTIVATING ENZYME SUBUNIT 1"/>
    <property type="match status" value="1"/>
</dbReference>
<dbReference type="PANTHER" id="PTHR10953">
    <property type="entry name" value="UBIQUITIN-ACTIVATING ENZYME E1"/>
    <property type="match status" value="1"/>
</dbReference>
<evidence type="ECO:0000256" key="2">
    <source>
        <dbReference type="ARBA" id="ARBA00004718"/>
    </source>
</evidence>
<keyword evidence="8" id="KW-0436">Ligase</keyword>
<feature type="domain" description="THIF-type NAD/FAD binding fold" evidence="7">
    <location>
        <begin position="2"/>
        <end position="313"/>
    </location>
</feature>
<sequence length="323" mass="36145">MRNAHILLITIRALANEVAKNLVLAGIGSLTVLDPDIVTEDDLGGQFFIGEEHIGINRAIAAAPAIQRLNPRVPVHVDISMLETKNASFYKKFDIIIATELDLNSLLTINSSTRDCGRPFYAAATYGLYGYIFADLIKHTFVIEREKSNMRTELKKETKTRAITAVSEKKEGEKTIEFVTKEEVYSPLSEVLQSEIDKTWRIRKRKTVPPVLPAVKALWTFQQHHKRLPECKKEDFAEFTKLMTESNRQLNLPEELVQSSFISSFVENATSELAPVTAILGGILAQDVINVLGKREQPLQNFLVFDGVTSNGPILALHIQGDE</sequence>
<organism evidence="8 9">
    <name type="scientific">Discina gigas</name>
    <dbReference type="NCBI Taxonomy" id="1032678"/>
    <lineage>
        <taxon>Eukaryota</taxon>
        <taxon>Fungi</taxon>
        <taxon>Dikarya</taxon>
        <taxon>Ascomycota</taxon>
        <taxon>Pezizomycotina</taxon>
        <taxon>Pezizomycetes</taxon>
        <taxon>Pezizales</taxon>
        <taxon>Discinaceae</taxon>
        <taxon>Discina</taxon>
    </lineage>
</organism>
<comment type="pathway">
    <text evidence="2">Protein modification; protein sumoylation.</text>
</comment>
<keyword evidence="5" id="KW-0539">Nucleus</keyword>
<evidence type="ECO:0000256" key="5">
    <source>
        <dbReference type="ARBA" id="ARBA00023242"/>
    </source>
</evidence>
<proteinExistence type="inferred from homology"/>
<keyword evidence="9" id="KW-1185">Reference proteome</keyword>
<dbReference type="PRINTS" id="PR01849">
    <property type="entry name" value="UBIQUITINACT"/>
</dbReference>
<evidence type="ECO:0000256" key="4">
    <source>
        <dbReference type="ARBA" id="ARBA00022786"/>
    </source>
</evidence>
<dbReference type="InterPro" id="IPR035985">
    <property type="entry name" value="Ubiquitin-activating_enz"/>
</dbReference>
<dbReference type="GO" id="GO:0004839">
    <property type="term" value="F:ubiquitin activating enzyme activity"/>
    <property type="evidence" value="ECO:0007669"/>
    <property type="project" value="UniProtKB-EC"/>
</dbReference>
<evidence type="ECO:0000313" key="9">
    <source>
        <dbReference type="Proteomes" id="UP001447188"/>
    </source>
</evidence>
<evidence type="ECO:0000313" key="8">
    <source>
        <dbReference type="EMBL" id="KAL0637140.1"/>
    </source>
</evidence>
<dbReference type="Gene3D" id="3.40.50.720">
    <property type="entry name" value="NAD(P)-binding Rossmann-like Domain"/>
    <property type="match status" value="1"/>
</dbReference>
<dbReference type="SUPFAM" id="SSF69572">
    <property type="entry name" value="Activating enzymes of the ubiquitin-like proteins"/>
    <property type="match status" value="1"/>
</dbReference>
<evidence type="ECO:0000256" key="6">
    <source>
        <dbReference type="ARBA" id="ARBA00044354"/>
    </source>
</evidence>
<evidence type="ECO:0000256" key="3">
    <source>
        <dbReference type="ARBA" id="ARBA00005673"/>
    </source>
</evidence>
<reference evidence="8 9" key="1">
    <citation type="submission" date="2024-02" db="EMBL/GenBank/DDBJ databases">
        <title>Discinaceae phylogenomics.</title>
        <authorList>
            <person name="Dirks A.C."/>
            <person name="James T.Y."/>
        </authorList>
    </citation>
    <scope>NUCLEOTIDE SEQUENCE [LARGE SCALE GENOMIC DNA]</scope>
    <source>
        <strain evidence="8 9">ACD0624</strain>
    </source>
</reference>
<dbReference type="InterPro" id="IPR000594">
    <property type="entry name" value="ThiF_NAD_FAD-bd"/>
</dbReference>
<comment type="caution">
    <text evidence="8">The sequence shown here is derived from an EMBL/GenBank/DDBJ whole genome shotgun (WGS) entry which is preliminary data.</text>
</comment>
<gene>
    <name evidence="8" type="primary">AOS1</name>
    <name evidence="8" type="ORF">Q9L58_003789</name>
</gene>
<evidence type="ECO:0000259" key="7">
    <source>
        <dbReference type="Pfam" id="PF00899"/>
    </source>
</evidence>